<dbReference type="AlphaFoldDB" id="A0A1F5X133"/>
<dbReference type="GO" id="GO:0019843">
    <property type="term" value="F:rRNA binding"/>
    <property type="evidence" value="ECO:0007669"/>
    <property type="project" value="UniProtKB-UniRule"/>
</dbReference>
<dbReference type="PANTHER" id="PTHR12220">
    <property type="entry name" value="50S/60S RIBOSOMAL PROTEIN L16"/>
    <property type="match status" value="1"/>
</dbReference>
<name>A0A1F5X133_9BACT</name>
<dbReference type="CDD" id="cd01433">
    <property type="entry name" value="Ribosomal_L16_L10e"/>
    <property type="match status" value="1"/>
</dbReference>
<evidence type="ECO:0000256" key="4">
    <source>
        <dbReference type="ARBA" id="ARBA00023274"/>
    </source>
</evidence>
<sequence>MLYPKRVKFRKWQRMATRRNLRETRGTTLAFGAFGLKAEEALWVNSKQIEAARKAMTHYIQRGGKVWIRIFPDKPITAKPPEVTMGGGKGDVAGYVFPVLPGRIIFEMDGVERNVAEEALRRAGAKLPIRTRFVARN</sequence>
<evidence type="ECO:0000256" key="8">
    <source>
        <dbReference type="RuleBase" id="RU004414"/>
    </source>
</evidence>
<dbReference type="EMBL" id="MFID01000014">
    <property type="protein sequence ID" value="OGF81281.1"/>
    <property type="molecule type" value="Genomic_DNA"/>
</dbReference>
<dbReference type="InterPro" id="IPR047873">
    <property type="entry name" value="Ribosomal_uL16"/>
</dbReference>
<dbReference type="GO" id="GO:0022625">
    <property type="term" value="C:cytosolic large ribosomal subunit"/>
    <property type="evidence" value="ECO:0007669"/>
    <property type="project" value="TreeGrafter"/>
</dbReference>
<dbReference type="Pfam" id="PF00252">
    <property type="entry name" value="Ribosomal_L16"/>
    <property type="match status" value="1"/>
</dbReference>
<comment type="subunit">
    <text evidence="6 8">Part of the 50S ribosomal subunit.</text>
</comment>
<evidence type="ECO:0000256" key="6">
    <source>
        <dbReference type="HAMAP-Rule" id="MF_01342"/>
    </source>
</evidence>
<dbReference type="GO" id="GO:0006412">
    <property type="term" value="P:translation"/>
    <property type="evidence" value="ECO:0007669"/>
    <property type="project" value="UniProtKB-UniRule"/>
</dbReference>
<reference evidence="9 10" key="1">
    <citation type="journal article" date="2016" name="Nat. Commun.">
        <title>Thousands of microbial genomes shed light on interconnected biogeochemical processes in an aquifer system.</title>
        <authorList>
            <person name="Anantharaman K."/>
            <person name="Brown C.T."/>
            <person name="Hug L.A."/>
            <person name="Sharon I."/>
            <person name="Castelle C.J."/>
            <person name="Probst A.J."/>
            <person name="Thomas B.C."/>
            <person name="Singh A."/>
            <person name="Wilkins M.J."/>
            <person name="Karaoz U."/>
            <person name="Brodie E.L."/>
            <person name="Williams K.H."/>
            <person name="Hubbard S.S."/>
            <person name="Banfield J.F."/>
        </authorList>
    </citation>
    <scope>NUCLEOTIDE SEQUENCE [LARGE SCALE GENOMIC DNA]</scope>
</reference>
<keyword evidence="3 6" id="KW-0689">Ribosomal protein</keyword>
<dbReference type="STRING" id="1798351.A2930_02355"/>
<dbReference type="NCBIfam" id="TIGR01164">
    <property type="entry name" value="rplP_bact"/>
    <property type="match status" value="1"/>
</dbReference>
<evidence type="ECO:0000256" key="5">
    <source>
        <dbReference type="ARBA" id="ARBA00035198"/>
    </source>
</evidence>
<evidence type="ECO:0000313" key="10">
    <source>
        <dbReference type="Proteomes" id="UP000178114"/>
    </source>
</evidence>
<dbReference type="PANTHER" id="PTHR12220:SF13">
    <property type="entry name" value="LARGE RIBOSOMAL SUBUNIT PROTEIN UL16M"/>
    <property type="match status" value="1"/>
</dbReference>
<dbReference type="InterPro" id="IPR000114">
    <property type="entry name" value="Ribosomal_uL16_bact-type"/>
</dbReference>
<comment type="similarity">
    <text evidence="1 6 7">Belongs to the universal ribosomal protein uL16 family.</text>
</comment>
<evidence type="ECO:0000256" key="1">
    <source>
        <dbReference type="ARBA" id="ARBA00008931"/>
    </source>
</evidence>
<keyword evidence="2 6" id="KW-0820">tRNA-binding</keyword>
<dbReference type="HAMAP" id="MF_01342">
    <property type="entry name" value="Ribosomal_uL16"/>
    <property type="match status" value="1"/>
</dbReference>
<dbReference type="GO" id="GO:0003735">
    <property type="term" value="F:structural constituent of ribosome"/>
    <property type="evidence" value="ECO:0007669"/>
    <property type="project" value="InterPro"/>
</dbReference>
<dbReference type="SUPFAM" id="SSF54686">
    <property type="entry name" value="Ribosomal protein L16p/L10e"/>
    <property type="match status" value="1"/>
</dbReference>
<dbReference type="InterPro" id="IPR036920">
    <property type="entry name" value="Ribosomal_uL16_sf"/>
</dbReference>
<comment type="function">
    <text evidence="6 8">Binds 23S rRNA and is also seen to make contacts with the A and possibly P site tRNAs.</text>
</comment>
<dbReference type="GO" id="GO:0000049">
    <property type="term" value="F:tRNA binding"/>
    <property type="evidence" value="ECO:0007669"/>
    <property type="project" value="UniProtKB-KW"/>
</dbReference>
<evidence type="ECO:0000256" key="3">
    <source>
        <dbReference type="ARBA" id="ARBA00022980"/>
    </source>
</evidence>
<dbReference type="Gene3D" id="3.90.1170.10">
    <property type="entry name" value="Ribosomal protein L10e/L16"/>
    <property type="match status" value="1"/>
</dbReference>
<evidence type="ECO:0000313" key="9">
    <source>
        <dbReference type="EMBL" id="OGF81281.1"/>
    </source>
</evidence>
<comment type="caution">
    <text evidence="9">The sequence shown here is derived from an EMBL/GenBank/DDBJ whole genome shotgun (WGS) entry which is preliminary data.</text>
</comment>
<dbReference type="FunFam" id="3.90.1170.10:FF:000001">
    <property type="entry name" value="50S ribosomal protein L16"/>
    <property type="match status" value="1"/>
</dbReference>
<dbReference type="Proteomes" id="UP000178114">
    <property type="component" value="Unassembled WGS sequence"/>
</dbReference>
<gene>
    <name evidence="6" type="primary">rplP</name>
    <name evidence="9" type="ORF">A2930_02355</name>
</gene>
<keyword evidence="6 8" id="KW-0699">rRNA-binding</keyword>
<evidence type="ECO:0000256" key="7">
    <source>
        <dbReference type="RuleBase" id="RU004413"/>
    </source>
</evidence>
<keyword evidence="6 8" id="KW-0694">RNA-binding</keyword>
<organism evidence="9 10">
    <name type="scientific">Candidatus Giovannonibacteria bacterium RIFCSPLOWO2_01_FULL_45_34</name>
    <dbReference type="NCBI Taxonomy" id="1798351"/>
    <lineage>
        <taxon>Bacteria</taxon>
        <taxon>Candidatus Giovannoniibacteriota</taxon>
    </lineage>
</organism>
<proteinExistence type="inferred from homology"/>
<protein>
    <recommendedName>
        <fullName evidence="5 6">Large ribosomal subunit protein uL16</fullName>
    </recommendedName>
</protein>
<keyword evidence="4 6" id="KW-0687">Ribonucleoprotein</keyword>
<dbReference type="InterPro" id="IPR016180">
    <property type="entry name" value="Ribosomal_uL16_dom"/>
</dbReference>
<accession>A0A1F5X133</accession>
<dbReference type="PRINTS" id="PR00060">
    <property type="entry name" value="RIBOSOMALL16"/>
</dbReference>
<evidence type="ECO:0000256" key="2">
    <source>
        <dbReference type="ARBA" id="ARBA00022555"/>
    </source>
</evidence>